<keyword evidence="2" id="KW-1003">Cell membrane</keyword>
<evidence type="ECO:0000256" key="8">
    <source>
        <dbReference type="SAM" id="Phobius"/>
    </source>
</evidence>
<keyword evidence="5 8" id="KW-0812">Transmembrane</keyword>
<protein>
    <submittedName>
        <fullName evidence="9">Uncharacterized protein</fullName>
    </submittedName>
</protein>
<dbReference type="InterPro" id="IPR050297">
    <property type="entry name" value="LipidA_mod_glycosyltrf_83"/>
</dbReference>
<evidence type="ECO:0000256" key="6">
    <source>
        <dbReference type="ARBA" id="ARBA00022989"/>
    </source>
</evidence>
<reference evidence="9 10" key="1">
    <citation type="journal article" date="2016" name="Nat. Commun.">
        <title>Thousands of microbial genomes shed light on interconnected biogeochemical processes in an aquifer system.</title>
        <authorList>
            <person name="Anantharaman K."/>
            <person name="Brown C.T."/>
            <person name="Hug L.A."/>
            <person name="Sharon I."/>
            <person name="Castelle C.J."/>
            <person name="Probst A.J."/>
            <person name="Thomas B.C."/>
            <person name="Singh A."/>
            <person name="Wilkins M.J."/>
            <person name="Karaoz U."/>
            <person name="Brodie E.L."/>
            <person name="Williams K.H."/>
            <person name="Hubbard S.S."/>
            <person name="Banfield J.F."/>
        </authorList>
    </citation>
    <scope>NUCLEOTIDE SEQUENCE [LARGE SCALE GENOMIC DNA]</scope>
</reference>
<evidence type="ECO:0000256" key="2">
    <source>
        <dbReference type="ARBA" id="ARBA00022475"/>
    </source>
</evidence>
<comment type="subcellular location">
    <subcellularLocation>
        <location evidence="1">Cell membrane</location>
        <topology evidence="1">Multi-pass membrane protein</topology>
    </subcellularLocation>
</comment>
<evidence type="ECO:0000256" key="4">
    <source>
        <dbReference type="ARBA" id="ARBA00022679"/>
    </source>
</evidence>
<evidence type="ECO:0000256" key="5">
    <source>
        <dbReference type="ARBA" id="ARBA00022692"/>
    </source>
</evidence>
<feature type="transmembrane region" description="Helical" evidence="8">
    <location>
        <begin position="142"/>
        <end position="165"/>
    </location>
</feature>
<keyword evidence="6 8" id="KW-1133">Transmembrane helix</keyword>
<dbReference type="GO" id="GO:0009103">
    <property type="term" value="P:lipopolysaccharide biosynthetic process"/>
    <property type="evidence" value="ECO:0007669"/>
    <property type="project" value="UniProtKB-ARBA"/>
</dbReference>
<feature type="transmembrane region" description="Helical" evidence="8">
    <location>
        <begin position="291"/>
        <end position="310"/>
    </location>
</feature>
<keyword evidence="3" id="KW-0328">Glycosyltransferase</keyword>
<accession>A0A1F7HKR2</accession>
<evidence type="ECO:0000256" key="7">
    <source>
        <dbReference type="ARBA" id="ARBA00023136"/>
    </source>
</evidence>
<comment type="caution">
    <text evidence="9">The sequence shown here is derived from an EMBL/GenBank/DDBJ whole genome shotgun (WGS) entry which is preliminary data.</text>
</comment>
<organism evidence="9 10">
    <name type="scientific">Candidatus Roizmanbacteria bacterium RIFCSPHIGHO2_12_FULL_33_9</name>
    <dbReference type="NCBI Taxonomy" id="1802045"/>
    <lineage>
        <taxon>Bacteria</taxon>
        <taxon>Candidatus Roizmaniibacteriota</taxon>
    </lineage>
</organism>
<evidence type="ECO:0000256" key="1">
    <source>
        <dbReference type="ARBA" id="ARBA00004651"/>
    </source>
</evidence>
<dbReference type="GO" id="GO:0005886">
    <property type="term" value="C:plasma membrane"/>
    <property type="evidence" value="ECO:0007669"/>
    <property type="project" value="UniProtKB-SubCell"/>
</dbReference>
<dbReference type="PANTHER" id="PTHR33908">
    <property type="entry name" value="MANNOSYLTRANSFERASE YKCB-RELATED"/>
    <property type="match status" value="1"/>
</dbReference>
<dbReference type="PANTHER" id="PTHR33908:SF11">
    <property type="entry name" value="MEMBRANE PROTEIN"/>
    <property type="match status" value="1"/>
</dbReference>
<keyword evidence="7 8" id="KW-0472">Membrane</keyword>
<sequence length="433" mass="51246">MLEFLFTKTPLGFLTQSLWRDEAFSYLMAKESISNIFVLSANDFTPPIHSLMLKFWIWIFGSSEIALRSMSLVFYFISAYFFYLILSKVLKIKGLWKHAYMLLFFLNPMLHYFAFEARAYSLLVLLTLMSFYFLLKKGMKSYIAVSVVGLYTHYFMALIILIQALYVFLIDKRRKKIFKYISVMVLFFLPWVAFVIKQNNIANEPFWINDISKESLKLIPSILYSGYESGFYYLNDVVSNLNLTIYLYIFSGLVLYFQGVIKNRKIFLLLLIWGFLPAFLTLFLSNYKPVFLARYLIISTPALILLLILINEKLNKIFKYVLFFILLIQTFNFSALQADYRQKLDYKKTISEIRLQSNQKDFLYVTSELDYHVAKYYFEEDRVYIYGKDYNDIPNFVGKVLIPKNSIKQIIPLYPSKAFILYPDLTYDIKTVF</sequence>
<feature type="transmembrane region" description="Helical" evidence="8">
    <location>
        <begin position="119"/>
        <end position="135"/>
    </location>
</feature>
<dbReference type="GO" id="GO:0016763">
    <property type="term" value="F:pentosyltransferase activity"/>
    <property type="evidence" value="ECO:0007669"/>
    <property type="project" value="TreeGrafter"/>
</dbReference>
<feature type="transmembrane region" description="Helical" evidence="8">
    <location>
        <begin position="266"/>
        <end position="285"/>
    </location>
</feature>
<dbReference type="EMBL" id="MFZV01000003">
    <property type="protein sequence ID" value="OGK31566.1"/>
    <property type="molecule type" value="Genomic_DNA"/>
</dbReference>
<dbReference type="AlphaFoldDB" id="A0A1F7HKR2"/>
<proteinExistence type="predicted"/>
<evidence type="ECO:0000313" key="10">
    <source>
        <dbReference type="Proteomes" id="UP000177199"/>
    </source>
</evidence>
<feature type="transmembrane region" description="Helical" evidence="8">
    <location>
        <begin position="177"/>
        <end position="196"/>
    </location>
</feature>
<feature type="transmembrane region" description="Helical" evidence="8">
    <location>
        <begin position="240"/>
        <end position="259"/>
    </location>
</feature>
<gene>
    <name evidence="9" type="ORF">A3F29_01255</name>
</gene>
<name>A0A1F7HKR2_9BACT</name>
<evidence type="ECO:0000313" key="9">
    <source>
        <dbReference type="EMBL" id="OGK31566.1"/>
    </source>
</evidence>
<keyword evidence="4" id="KW-0808">Transferase</keyword>
<feature type="transmembrane region" description="Helical" evidence="8">
    <location>
        <begin position="317"/>
        <end position="336"/>
    </location>
</feature>
<feature type="transmembrane region" description="Helical" evidence="8">
    <location>
        <begin position="55"/>
        <end position="83"/>
    </location>
</feature>
<evidence type="ECO:0000256" key="3">
    <source>
        <dbReference type="ARBA" id="ARBA00022676"/>
    </source>
</evidence>
<dbReference type="Proteomes" id="UP000177199">
    <property type="component" value="Unassembled WGS sequence"/>
</dbReference>